<evidence type="ECO:0000313" key="1">
    <source>
        <dbReference type="EMBL" id="KAK9405318.1"/>
    </source>
</evidence>
<comment type="caution">
    <text evidence="1">The sequence shown here is derived from an EMBL/GenBank/DDBJ whole genome shotgun (WGS) entry which is preliminary data.</text>
</comment>
<gene>
    <name evidence="1" type="ORF">NXF25_004092</name>
</gene>
<name>A0AAW1BUY7_CROAD</name>
<reference evidence="1 2" key="1">
    <citation type="journal article" date="2024" name="Proc. Natl. Acad. Sci. U.S.A.">
        <title>The genetic regulatory architecture and epigenomic basis for age-related changes in rattlesnake venom.</title>
        <authorList>
            <person name="Hogan M.P."/>
            <person name="Holding M.L."/>
            <person name="Nystrom G.S."/>
            <person name="Colston T.J."/>
            <person name="Bartlett D.A."/>
            <person name="Mason A.J."/>
            <person name="Ellsworth S.A."/>
            <person name="Rautsaw R.M."/>
            <person name="Lawrence K.C."/>
            <person name="Strickland J.L."/>
            <person name="He B."/>
            <person name="Fraser P."/>
            <person name="Margres M.J."/>
            <person name="Gilbert D.M."/>
            <person name="Gibbs H.L."/>
            <person name="Parkinson C.L."/>
            <person name="Rokyta D.R."/>
        </authorList>
    </citation>
    <scope>NUCLEOTIDE SEQUENCE [LARGE SCALE GENOMIC DNA]</scope>
    <source>
        <strain evidence="1">DRR0105</strain>
    </source>
</reference>
<dbReference type="AlphaFoldDB" id="A0AAW1BUY7"/>
<proteinExistence type="predicted"/>
<evidence type="ECO:0000313" key="2">
    <source>
        <dbReference type="Proteomes" id="UP001474421"/>
    </source>
</evidence>
<dbReference type="EMBL" id="JAOTOJ010000002">
    <property type="protein sequence ID" value="KAK9405318.1"/>
    <property type="molecule type" value="Genomic_DNA"/>
</dbReference>
<dbReference type="InterPro" id="IPR027267">
    <property type="entry name" value="AH/BAR_dom_sf"/>
</dbReference>
<dbReference type="Proteomes" id="UP001474421">
    <property type="component" value="Unassembled WGS sequence"/>
</dbReference>
<organism evidence="1 2">
    <name type="scientific">Crotalus adamanteus</name>
    <name type="common">Eastern diamondback rattlesnake</name>
    <dbReference type="NCBI Taxonomy" id="8729"/>
    <lineage>
        <taxon>Eukaryota</taxon>
        <taxon>Metazoa</taxon>
        <taxon>Chordata</taxon>
        <taxon>Craniata</taxon>
        <taxon>Vertebrata</taxon>
        <taxon>Euteleostomi</taxon>
        <taxon>Lepidosauria</taxon>
        <taxon>Squamata</taxon>
        <taxon>Bifurcata</taxon>
        <taxon>Unidentata</taxon>
        <taxon>Episquamata</taxon>
        <taxon>Toxicofera</taxon>
        <taxon>Serpentes</taxon>
        <taxon>Colubroidea</taxon>
        <taxon>Viperidae</taxon>
        <taxon>Crotalinae</taxon>
        <taxon>Crotalus</taxon>
    </lineage>
</organism>
<protein>
    <submittedName>
        <fullName evidence="1">Oligophrenin-1</fullName>
    </submittedName>
</protein>
<dbReference type="Gene3D" id="1.20.1270.60">
    <property type="entry name" value="Arfaptin homology (AH) domain/BAR domain"/>
    <property type="match status" value="1"/>
</dbReference>
<accession>A0AAW1BUY7</accession>
<keyword evidence="2" id="KW-1185">Reference proteome</keyword>
<sequence length="82" mass="9405">MGQPALEFSVCYLDSLGFHEWLRFSEQELERTNKFLKDMVKDGNTLIGAIKRLSQGDGRMALCKGWIERSWGCCLVFRACRG</sequence>